<gene>
    <name evidence="1" type="ORF">ACCO45_007566</name>
</gene>
<keyword evidence="2" id="KW-1185">Reference proteome</keyword>
<dbReference type="EMBL" id="JBGNUJ010000006">
    <property type="protein sequence ID" value="KAL3959404.1"/>
    <property type="molecule type" value="Genomic_DNA"/>
</dbReference>
<evidence type="ECO:0000313" key="2">
    <source>
        <dbReference type="Proteomes" id="UP001638806"/>
    </source>
</evidence>
<dbReference type="Proteomes" id="UP001638806">
    <property type="component" value="Unassembled WGS sequence"/>
</dbReference>
<evidence type="ECO:0000313" key="1">
    <source>
        <dbReference type="EMBL" id="KAL3959404.1"/>
    </source>
</evidence>
<reference evidence="1" key="1">
    <citation type="submission" date="2024-12" db="EMBL/GenBank/DDBJ databases">
        <title>Comparative genomics and development of molecular markers within Purpureocillium lilacinum and among Purpureocillium species.</title>
        <authorList>
            <person name="Yeh Z.-Y."/>
            <person name="Ni N.-T."/>
            <person name="Lo P.-H."/>
            <person name="Mushyakhwo K."/>
            <person name="Lin C.-F."/>
            <person name="Nai Y.-S."/>
        </authorList>
    </citation>
    <scope>NUCLEOTIDE SEQUENCE</scope>
    <source>
        <strain evidence="1">NCHU-NPUST-175</strain>
    </source>
</reference>
<protein>
    <submittedName>
        <fullName evidence="1">Uncharacterized protein</fullName>
    </submittedName>
</protein>
<sequence>MFSRHAPYDVHSRFSDIDSDHRGGILWIAALLSMVYSVLSCIMAGLAQTLIVICQLLSGYGTSISLLDPTSILAIQKLGFVANILFIFTLSLAKLSVVWFLGRLTPNVNLLKSCSALAVACGLWGAAGALSLALRCDLAHPWLVIGVDCPNLARLKAVTDSSSADHDCAVSEIESTGDGVRRVSDDGSQDLFIRESETQERNSGAAEMSLRG</sequence>
<accession>A0ACC4DSV0</accession>
<proteinExistence type="predicted"/>
<name>A0ACC4DSV0_PURLI</name>
<comment type="caution">
    <text evidence="1">The sequence shown here is derived from an EMBL/GenBank/DDBJ whole genome shotgun (WGS) entry which is preliminary data.</text>
</comment>
<organism evidence="1 2">
    <name type="scientific">Purpureocillium lilacinum</name>
    <name type="common">Paecilomyces lilacinus</name>
    <dbReference type="NCBI Taxonomy" id="33203"/>
    <lineage>
        <taxon>Eukaryota</taxon>
        <taxon>Fungi</taxon>
        <taxon>Dikarya</taxon>
        <taxon>Ascomycota</taxon>
        <taxon>Pezizomycotina</taxon>
        <taxon>Sordariomycetes</taxon>
        <taxon>Hypocreomycetidae</taxon>
        <taxon>Hypocreales</taxon>
        <taxon>Ophiocordycipitaceae</taxon>
        <taxon>Purpureocillium</taxon>
    </lineage>
</organism>